<keyword evidence="3 7" id="KW-0479">Metal-binding</keyword>
<reference evidence="9 10" key="1">
    <citation type="submission" date="2022-12" db="EMBL/GenBank/DDBJ databases">
        <title>Dasania phycosphaerae sp. nov., isolated from particulate material of the south coast of Korea.</title>
        <authorList>
            <person name="Jiang Y."/>
        </authorList>
    </citation>
    <scope>NUCLEOTIDE SEQUENCE [LARGE SCALE GENOMIC DNA]</scope>
    <source>
        <strain evidence="9 10">GY-19</strain>
    </source>
</reference>
<dbReference type="InterPro" id="IPR038297">
    <property type="entry name" value="CcmH/CycL/NrfF/Ccl2_sf"/>
</dbReference>
<evidence type="ECO:0000256" key="3">
    <source>
        <dbReference type="ARBA" id="ARBA00022723"/>
    </source>
</evidence>
<keyword evidence="7" id="KW-0812">Transmembrane</keyword>
<evidence type="ECO:0000259" key="8">
    <source>
        <dbReference type="Pfam" id="PF03918"/>
    </source>
</evidence>
<dbReference type="FunFam" id="1.10.8.640:FF:000001">
    <property type="entry name" value="Cytochrome c-type biogenesis protein"/>
    <property type="match status" value="1"/>
</dbReference>
<dbReference type="InterPro" id="IPR051263">
    <property type="entry name" value="C-type_cytochrome_biogenesis"/>
</dbReference>
<dbReference type="PANTHER" id="PTHR47870:SF1">
    <property type="entry name" value="CYTOCHROME C-TYPE BIOGENESIS PROTEIN CCMH"/>
    <property type="match status" value="1"/>
</dbReference>
<evidence type="ECO:0000256" key="1">
    <source>
        <dbReference type="ARBA" id="ARBA00010342"/>
    </source>
</evidence>
<dbReference type="CDD" id="cd16378">
    <property type="entry name" value="CcmH_N"/>
    <property type="match status" value="1"/>
</dbReference>
<name>A0A9J6RHI2_9GAMM</name>
<evidence type="ECO:0000313" key="10">
    <source>
        <dbReference type="Proteomes" id="UP001069090"/>
    </source>
</evidence>
<comment type="caution">
    <text evidence="9">The sequence shown here is derived from an EMBL/GenBank/DDBJ whole genome shotgun (WGS) entry which is preliminary data.</text>
</comment>
<organism evidence="9 10">
    <name type="scientific">Dasania phycosphaerae</name>
    <dbReference type="NCBI Taxonomy" id="2950436"/>
    <lineage>
        <taxon>Bacteria</taxon>
        <taxon>Pseudomonadati</taxon>
        <taxon>Pseudomonadota</taxon>
        <taxon>Gammaproteobacteria</taxon>
        <taxon>Cellvibrionales</taxon>
        <taxon>Spongiibacteraceae</taxon>
        <taxon>Dasania</taxon>
    </lineage>
</organism>
<protein>
    <recommendedName>
        <fullName evidence="7">Cytochrome c-type biogenesis protein</fullName>
    </recommendedName>
</protein>
<keyword evidence="4 7" id="KW-0732">Signal</keyword>
<proteinExistence type="inferred from homology"/>
<evidence type="ECO:0000313" key="9">
    <source>
        <dbReference type="EMBL" id="MCZ0864126.1"/>
    </source>
</evidence>
<comment type="function">
    <text evidence="7">Possible subunit of a heme lyase.</text>
</comment>
<accession>A0A9J6RHI2</accession>
<dbReference type="PANTHER" id="PTHR47870">
    <property type="entry name" value="CYTOCHROME C-TYPE BIOGENESIS PROTEIN CCMH"/>
    <property type="match status" value="1"/>
</dbReference>
<keyword evidence="6 7" id="KW-0408">Iron</keyword>
<dbReference type="GO" id="GO:0005886">
    <property type="term" value="C:plasma membrane"/>
    <property type="evidence" value="ECO:0007669"/>
    <property type="project" value="TreeGrafter"/>
</dbReference>
<keyword evidence="5" id="KW-0201">Cytochrome c-type biogenesis</keyword>
<gene>
    <name evidence="9" type="ORF">O0V09_02870</name>
</gene>
<dbReference type="InterPro" id="IPR005616">
    <property type="entry name" value="CcmH/CycL/Ccl2/NrfF_N"/>
</dbReference>
<feature type="signal peptide" evidence="7">
    <location>
        <begin position="1"/>
        <end position="18"/>
    </location>
</feature>
<keyword evidence="2 7" id="KW-0349">Heme</keyword>
<keyword evidence="10" id="KW-1185">Reference proteome</keyword>
<evidence type="ECO:0000256" key="5">
    <source>
        <dbReference type="ARBA" id="ARBA00022748"/>
    </source>
</evidence>
<dbReference type="Proteomes" id="UP001069090">
    <property type="component" value="Unassembled WGS sequence"/>
</dbReference>
<evidence type="ECO:0000256" key="4">
    <source>
        <dbReference type="ARBA" id="ARBA00022729"/>
    </source>
</evidence>
<keyword evidence="7" id="KW-1133">Transmembrane helix</keyword>
<dbReference type="RefSeq" id="WP_258330283.1">
    <property type="nucleotide sequence ID" value="NZ_JAPTGG010000002.1"/>
</dbReference>
<sequence>MRLILALSLLLLSLMAAAVIETYQFDNEVLRKRYQHFTEELRCPKCQNQNLSGSNSPIAQDLRRELHRLLHEGYSDQEITHYMVERYGEFVLYRPPVNKQTLILWLAPALFLLLAVIAVVIVIRKQMAAKLNDESEQLSGLEQEKLTELLNDRAKGRDHE</sequence>
<dbReference type="Pfam" id="PF03918">
    <property type="entry name" value="CcmH"/>
    <property type="match status" value="1"/>
</dbReference>
<evidence type="ECO:0000256" key="6">
    <source>
        <dbReference type="ARBA" id="ARBA00023004"/>
    </source>
</evidence>
<dbReference type="EMBL" id="JAPTGG010000002">
    <property type="protein sequence ID" value="MCZ0864126.1"/>
    <property type="molecule type" value="Genomic_DNA"/>
</dbReference>
<evidence type="ECO:0000256" key="7">
    <source>
        <dbReference type="RuleBase" id="RU364112"/>
    </source>
</evidence>
<dbReference type="GO" id="GO:0046872">
    <property type="term" value="F:metal ion binding"/>
    <property type="evidence" value="ECO:0007669"/>
    <property type="project" value="UniProtKB-KW"/>
</dbReference>
<feature type="domain" description="CcmH/CycL/Ccl2/NrfF N-terminal" evidence="8">
    <location>
        <begin position="7"/>
        <end position="150"/>
    </location>
</feature>
<evidence type="ECO:0000256" key="2">
    <source>
        <dbReference type="ARBA" id="ARBA00022617"/>
    </source>
</evidence>
<dbReference type="Gene3D" id="1.10.8.640">
    <property type="entry name" value="Cytochrome C biogenesis protein"/>
    <property type="match status" value="1"/>
</dbReference>
<feature type="chain" id="PRO_5039961447" description="Cytochrome c-type biogenesis protein" evidence="7">
    <location>
        <begin position="19"/>
        <end position="160"/>
    </location>
</feature>
<dbReference type="GO" id="GO:0017004">
    <property type="term" value="P:cytochrome complex assembly"/>
    <property type="evidence" value="ECO:0007669"/>
    <property type="project" value="UniProtKB-KW"/>
</dbReference>
<dbReference type="AlphaFoldDB" id="A0A9J6RHI2"/>
<comment type="similarity">
    <text evidence="1 7">Belongs to the CcmH/CycL/Ccl2/NrfF family.</text>
</comment>
<keyword evidence="7" id="KW-0472">Membrane</keyword>
<feature type="transmembrane region" description="Helical" evidence="7">
    <location>
        <begin position="102"/>
        <end position="123"/>
    </location>
</feature>